<dbReference type="GO" id="GO:0048018">
    <property type="term" value="F:receptor ligand activity"/>
    <property type="evidence" value="ECO:0007669"/>
    <property type="project" value="UniProtKB-ARBA"/>
</dbReference>
<evidence type="ECO:0000256" key="16">
    <source>
        <dbReference type="RuleBase" id="RU280815"/>
    </source>
</evidence>
<dbReference type="InterPro" id="IPR000152">
    <property type="entry name" value="EGF-type_Asp/Asn_hydroxyl_site"/>
</dbReference>
<dbReference type="CDD" id="cd00054">
    <property type="entry name" value="EGF_CA"/>
    <property type="match status" value="7"/>
</dbReference>
<evidence type="ECO:0000313" key="17">
    <source>
        <dbReference type="EMBL" id="CAD7224898.1"/>
    </source>
</evidence>
<dbReference type="Gene3D" id="2.60.40.3510">
    <property type="match status" value="1"/>
</dbReference>
<feature type="disulfide bond" evidence="14">
    <location>
        <begin position="431"/>
        <end position="440"/>
    </location>
</feature>
<dbReference type="FunFam" id="2.10.25.140:FF:000001">
    <property type="entry name" value="Delta-like protein"/>
    <property type="match status" value="1"/>
</dbReference>
<keyword evidence="6 16" id="KW-0677">Repeat</keyword>
<keyword evidence="3 14" id="KW-0245">EGF-like domain</keyword>
<keyword evidence="12 14" id="KW-1015">Disulfide bond</keyword>
<dbReference type="PROSITE" id="PS00022">
    <property type="entry name" value="EGF_1"/>
    <property type="match status" value="7"/>
</dbReference>
<dbReference type="AlphaFoldDB" id="A0A7R8W964"/>
<evidence type="ECO:0000256" key="11">
    <source>
        <dbReference type="ARBA" id="ARBA00023136"/>
    </source>
</evidence>
<dbReference type="Pfam" id="PF01414">
    <property type="entry name" value="DSL"/>
    <property type="match status" value="1"/>
</dbReference>
<dbReference type="Gene3D" id="2.10.25.140">
    <property type="match status" value="1"/>
</dbReference>
<dbReference type="InterPro" id="IPR000742">
    <property type="entry name" value="EGF"/>
</dbReference>
<dbReference type="FunFam" id="2.10.25.10:FF:000143">
    <property type="entry name" value="Protein crumbs 1"/>
    <property type="match status" value="1"/>
</dbReference>
<dbReference type="GO" id="GO:0045197">
    <property type="term" value="P:establishment or maintenance of epithelial cell apical/basal polarity"/>
    <property type="evidence" value="ECO:0007669"/>
    <property type="project" value="TreeGrafter"/>
</dbReference>
<dbReference type="SMART" id="SM00179">
    <property type="entry name" value="EGF_CA"/>
    <property type="match status" value="7"/>
</dbReference>
<feature type="disulfide bond" evidence="15">
    <location>
        <begin position="216"/>
        <end position="225"/>
    </location>
</feature>
<dbReference type="FunFam" id="2.10.25.10:FF:000118">
    <property type="entry name" value="protein delta homolog 2"/>
    <property type="match status" value="1"/>
</dbReference>
<evidence type="ECO:0000256" key="15">
    <source>
        <dbReference type="PROSITE-ProRule" id="PRU00377"/>
    </source>
</evidence>
<comment type="subcellular location">
    <subcellularLocation>
        <location evidence="1 16">Membrane</location>
        <topology evidence="1 16">Single-pass type I membrane protein</topology>
    </subcellularLocation>
</comment>
<dbReference type="InterPro" id="IPR001881">
    <property type="entry name" value="EGF-like_Ca-bd_dom"/>
</dbReference>
<evidence type="ECO:0000256" key="8">
    <source>
        <dbReference type="ARBA" id="ARBA00022837"/>
    </source>
</evidence>
<dbReference type="EMBL" id="OB660460">
    <property type="protein sequence ID" value="CAD7224898.1"/>
    <property type="molecule type" value="Genomic_DNA"/>
</dbReference>
<feature type="disulfide bond" evidence="14">
    <location>
        <begin position="393"/>
        <end position="402"/>
    </location>
</feature>
<keyword evidence="5 16" id="KW-0732">Signal</keyword>
<dbReference type="Pfam" id="PF00008">
    <property type="entry name" value="EGF"/>
    <property type="match status" value="7"/>
</dbReference>
<evidence type="ECO:0000256" key="5">
    <source>
        <dbReference type="ARBA" id="ARBA00022729"/>
    </source>
</evidence>
<dbReference type="InterPro" id="IPR051022">
    <property type="entry name" value="Notch_Cell-Fate_Det"/>
</dbReference>
<evidence type="ECO:0000256" key="12">
    <source>
        <dbReference type="ARBA" id="ARBA00023157"/>
    </source>
</evidence>
<dbReference type="FunFam" id="2.10.25.10:FF:000004">
    <property type="entry name" value="Neurogenic locus notch 1"/>
    <property type="match status" value="2"/>
</dbReference>
<dbReference type="PROSITE" id="PS01186">
    <property type="entry name" value="EGF_2"/>
    <property type="match status" value="5"/>
</dbReference>
<dbReference type="SMART" id="SM00181">
    <property type="entry name" value="EGF"/>
    <property type="match status" value="8"/>
</dbReference>
<evidence type="ECO:0000256" key="9">
    <source>
        <dbReference type="ARBA" id="ARBA00022843"/>
    </source>
</evidence>
<comment type="caution">
    <text evidence="14">Lacks conserved residue(s) required for the propagation of feature annotation.</text>
</comment>
<dbReference type="InterPro" id="IPR011651">
    <property type="entry name" value="Notch_ligand_N"/>
</dbReference>
<dbReference type="InterPro" id="IPR009030">
    <property type="entry name" value="Growth_fac_rcpt_cys_sf"/>
</dbReference>
<dbReference type="GO" id="GO:0009952">
    <property type="term" value="P:anterior/posterior pattern specification"/>
    <property type="evidence" value="ECO:0007669"/>
    <property type="project" value="UniProtKB-ARBA"/>
</dbReference>
<evidence type="ECO:0000256" key="4">
    <source>
        <dbReference type="ARBA" id="ARBA00022692"/>
    </source>
</evidence>
<dbReference type="GO" id="GO:0007219">
    <property type="term" value="P:Notch signaling pathway"/>
    <property type="evidence" value="ECO:0007669"/>
    <property type="project" value="InterPro"/>
</dbReference>
<feature type="disulfide bond" evidence="14">
    <location>
        <begin position="355"/>
        <end position="364"/>
    </location>
</feature>
<dbReference type="GO" id="GO:0032991">
    <property type="term" value="C:protein-containing complex"/>
    <property type="evidence" value="ECO:0007669"/>
    <property type="project" value="TreeGrafter"/>
</dbReference>
<dbReference type="OrthoDB" id="283575at2759"/>
<keyword evidence="9" id="KW-0832">Ubl conjugation</keyword>
<feature type="disulfide bond" evidence="14">
    <location>
        <begin position="472"/>
        <end position="481"/>
    </location>
</feature>
<dbReference type="SMART" id="SM00051">
    <property type="entry name" value="DSL"/>
    <property type="match status" value="1"/>
</dbReference>
<dbReference type="Gene3D" id="2.10.25.10">
    <property type="entry name" value="Laminin"/>
    <property type="match status" value="7"/>
</dbReference>
<keyword evidence="2 16" id="KW-0217">Developmental protein</keyword>
<evidence type="ECO:0000256" key="3">
    <source>
        <dbReference type="ARBA" id="ARBA00022536"/>
    </source>
</evidence>
<dbReference type="GO" id="GO:0046331">
    <property type="term" value="P:lateral inhibition"/>
    <property type="evidence" value="ECO:0007669"/>
    <property type="project" value="UniProtKB-ARBA"/>
</dbReference>
<evidence type="ECO:0000256" key="10">
    <source>
        <dbReference type="ARBA" id="ARBA00022989"/>
    </source>
</evidence>
<dbReference type="PROSITE" id="PS01187">
    <property type="entry name" value="EGF_CA"/>
    <property type="match status" value="1"/>
</dbReference>
<accession>A0A7R8W964</accession>
<reference evidence="17" key="1">
    <citation type="submission" date="2020-11" db="EMBL/GenBank/DDBJ databases">
        <authorList>
            <person name="Tran Van P."/>
        </authorList>
    </citation>
    <scope>NUCLEOTIDE SEQUENCE</scope>
</reference>
<dbReference type="InterPro" id="IPR001774">
    <property type="entry name" value="DSL"/>
</dbReference>
<evidence type="ECO:0000256" key="2">
    <source>
        <dbReference type="ARBA" id="ARBA00022473"/>
    </source>
</evidence>
<keyword evidence="4 16" id="KW-0812">Transmembrane</keyword>
<dbReference type="SUPFAM" id="SSF57196">
    <property type="entry name" value="EGF/Laminin"/>
    <property type="match status" value="1"/>
</dbReference>
<dbReference type="InterPro" id="IPR018097">
    <property type="entry name" value="EGF_Ca-bd_CS"/>
</dbReference>
<keyword evidence="7" id="KW-0221">Differentiation</keyword>
<feature type="disulfide bond" evidence="15">
    <location>
        <begin position="196"/>
        <end position="208"/>
    </location>
</feature>
<feature type="disulfide bond" evidence="14">
    <location>
        <begin position="548"/>
        <end position="557"/>
    </location>
</feature>
<dbReference type="SUPFAM" id="SSF57184">
    <property type="entry name" value="Growth factor receptor domain"/>
    <property type="match status" value="2"/>
</dbReference>
<dbReference type="FunFam" id="2.10.25.10:FF:000185">
    <property type="entry name" value="basement membrane-specific heparan sulfate proteoglycan core protein-like"/>
    <property type="match status" value="1"/>
</dbReference>
<name>A0A7R8W964_9CRUS</name>
<dbReference type="FunFam" id="2.10.25.10:FF:000247">
    <property type="entry name" value="Delta/notch like EGF repeat containing"/>
    <property type="match status" value="1"/>
</dbReference>
<dbReference type="Pfam" id="PF07657">
    <property type="entry name" value="MNNL"/>
    <property type="match status" value="1"/>
</dbReference>
<dbReference type="GO" id="GO:0005886">
    <property type="term" value="C:plasma membrane"/>
    <property type="evidence" value="ECO:0007669"/>
    <property type="project" value="TreeGrafter"/>
</dbReference>
<protein>
    <recommendedName>
        <fullName evidence="16">Delta-like protein</fullName>
    </recommendedName>
</protein>
<evidence type="ECO:0000256" key="13">
    <source>
        <dbReference type="ARBA" id="ARBA00023180"/>
    </source>
</evidence>
<dbReference type="PANTHER" id="PTHR24049">
    <property type="entry name" value="CRUMBS FAMILY MEMBER"/>
    <property type="match status" value="1"/>
</dbReference>
<dbReference type="PROSITE" id="PS50026">
    <property type="entry name" value="EGF_3"/>
    <property type="match status" value="7"/>
</dbReference>
<organism evidence="17">
    <name type="scientific">Cyprideis torosa</name>
    <dbReference type="NCBI Taxonomy" id="163714"/>
    <lineage>
        <taxon>Eukaryota</taxon>
        <taxon>Metazoa</taxon>
        <taxon>Ecdysozoa</taxon>
        <taxon>Arthropoda</taxon>
        <taxon>Crustacea</taxon>
        <taxon>Oligostraca</taxon>
        <taxon>Ostracoda</taxon>
        <taxon>Podocopa</taxon>
        <taxon>Podocopida</taxon>
        <taxon>Cytherocopina</taxon>
        <taxon>Cytheroidea</taxon>
        <taxon>Cytherideidae</taxon>
        <taxon>Cyprideis</taxon>
    </lineage>
</organism>
<feature type="disulfide bond" evidence="14">
    <location>
        <begin position="510"/>
        <end position="519"/>
    </location>
</feature>
<dbReference type="PRINTS" id="PR00010">
    <property type="entry name" value="EGFBLOOD"/>
</dbReference>
<dbReference type="GO" id="GO:0005509">
    <property type="term" value="F:calcium ion binding"/>
    <property type="evidence" value="ECO:0007669"/>
    <property type="project" value="InterPro"/>
</dbReference>
<evidence type="ECO:0000256" key="6">
    <source>
        <dbReference type="ARBA" id="ARBA00022737"/>
    </source>
</evidence>
<dbReference type="FunFam" id="2.10.25.10:FF:000064">
    <property type="entry name" value="Delta-like protein"/>
    <property type="match status" value="1"/>
</dbReference>
<comment type="function">
    <text evidence="16">Putative Notch ligand involved in the mediation of Notch signaling.</text>
</comment>
<keyword evidence="11 16" id="KW-0472">Membrane</keyword>
<feature type="disulfide bond" evidence="15">
    <location>
        <begin position="183"/>
        <end position="192"/>
    </location>
</feature>
<keyword evidence="13" id="KW-0325">Glycoprotein</keyword>
<dbReference type="GO" id="GO:0120025">
    <property type="term" value="C:plasma membrane bounded cell projection"/>
    <property type="evidence" value="ECO:0007669"/>
    <property type="project" value="UniProtKB-ARBA"/>
</dbReference>
<keyword evidence="8" id="KW-0106">Calcium</keyword>
<gene>
    <name evidence="17" type="ORF">CTOB1V02_LOCUS2849</name>
</gene>
<dbReference type="PROSITE" id="PS51051">
    <property type="entry name" value="DSL"/>
    <property type="match status" value="1"/>
</dbReference>
<evidence type="ECO:0000256" key="7">
    <source>
        <dbReference type="ARBA" id="ARBA00022782"/>
    </source>
</evidence>
<dbReference type="PROSITE" id="PS00010">
    <property type="entry name" value="ASX_HYDROXYL"/>
    <property type="match status" value="4"/>
</dbReference>
<feature type="disulfide bond" evidence="14">
    <location>
        <begin position="586"/>
        <end position="595"/>
    </location>
</feature>
<keyword evidence="10 16" id="KW-1133">Transmembrane helix</keyword>
<dbReference type="GO" id="GO:0007157">
    <property type="term" value="P:heterophilic cell-cell adhesion via plasma membrane cell adhesion molecules"/>
    <property type="evidence" value="ECO:0007669"/>
    <property type="project" value="TreeGrafter"/>
</dbReference>
<evidence type="ECO:0000256" key="14">
    <source>
        <dbReference type="PROSITE-ProRule" id="PRU00076"/>
    </source>
</evidence>
<evidence type="ECO:0000256" key="1">
    <source>
        <dbReference type="ARBA" id="ARBA00004479"/>
    </source>
</evidence>
<sequence>MMRWPVAPPGPIFLLILLVVFIEKTVASGVFELRLRSFKNGLGSDDERHCCSGSRLSTGQCSSGCRTKFRVCLKHYQTLIDPNPPCTLGKELITPVLGNNSIDFSRLSVEFSNPVLFPFEFTWPGTFSLIIEAWHENDETNPEGPSLITRFAEQKWLNVGLSWEAGVFRRSHLELHYDYRVRCEPNYYGDGCAVLCRPRNDSFGHYTCNAEGQKRCLEGWSGDYCTTVALRLLGSHDKESEHYALLGRYKRSAKAVVLPSTGTAHSPMNAGVTSVGMALSATSVTGTPDVNMEPVANRSSAIAMKDGEESSAMKFINQWFSFSLDPDLNYCTNNRPCRNGGTCFNTGQGSYTCKCPPGFSGNNCEIKADFCVNSPCQNGGTCYESGSDYTCACLRGWIGIHCEVVATSCTDRPCRNGATCHNVEDGYRCTCPRGFEGSNCEREINPCLSNPCYNGGTCVQEEIGSENFQCKCSSEFHGDRCELRIADCSINPCLNGGTCTDVSGGYRCLCPSGLVGVVCETNVNDCAINPCGNGGTCQDLVNGFTCACPPGFTGRDCRQEINECANSPCRNGGSCQDLVNGYQCACPIGFSGVSCEYQGSAPTLSQQMAGNGLSGKQVAVISTVSIAVPLLALSAVCVVFSLKRRRRRERKRADEEARRQNEVNMRNNKNSGVLDISATMIVNDLDYPSKSVNSVNLNSSCVSSGVGGSSSCVLEDHTYTIQRAKSCSKPLNTDAAINRASVLSEKLEKDLDRSLLYAHGKALLRRDSSCGSLADNGGHCSTSESTLGGCKSDMCQTPSPPPTSCGVYVIGSNTPSISRAGNHAAPFDDTLLATEV</sequence>
<dbReference type="PANTHER" id="PTHR24049:SF22">
    <property type="entry name" value="DROSOPHILA CRUMBS HOMOLOG"/>
    <property type="match status" value="1"/>
</dbReference>
<proteinExistence type="predicted"/>
<dbReference type="GO" id="GO:0007399">
    <property type="term" value="P:nervous system development"/>
    <property type="evidence" value="ECO:0007669"/>
    <property type="project" value="UniProtKB-ARBA"/>
</dbReference>